<sequence length="728" mass="75326">MKKITLLASFLLLFAMGYGQTFPGTGTPADTQGPGGGTAATCGTANELNLTVTVTGVGVLGVTNLLDQVDIDITHTWSGDVELFLIAPDGTTIVELTTDNGGSGDDYAGTQFRDNAATSITAGSAPFTGPHMPEQPLSTFDGVDADGTWTLNFCDDAGGDTGTFNSWSLTFAPVPTCTPPAGTATLGTVDCGAGTFAVDFDVTDLGDGSPAIFDGTNTFPVTGTGPFSLGGYTTGTPVTFTLQHGSDPVCDVNLGTFQDTCPPVEDVCMGAINIPVTTDMCTGITTGNNTNATDSDLDTPAPPAATCTSYGGGDIWFSVTVPASGNVTISGDISNCCSFLWYEVYEGADCSGLTSIACSATSGNDPSAYEMALTGRTPGETLWIRAWDSLNDDGPGDFNFCAYEPSCAAPTVTIPTDPIDFTNCPATVDVTISIDDLGDSSTLTISGEDDMGNPVGTGGTATATGLFTITGVPVPQTAFSINIEHESNATCDVVLGPFVLDCPPPNDLFADAIAISCGSSTLGTTFYATQDEAGAPDVATVEADTPADNDSPWVWYSFTGSGVAERITLSTCNLGSSFDTEIFVYTGTSGALTCIDDGYDECGSPDFFAETSFDSDGTTTYYIAIGGWNVGNEGDFELSVSCATLGVNDVESEAAFTYYPNPVKNTLTLNAQNNIENVTMYNMLGQEVLSAMPNALDSDLDMSHLQSGTYFVRVTIGETSKTVRVIKH</sequence>
<feature type="signal peptide" evidence="4">
    <location>
        <begin position="1"/>
        <end position="21"/>
    </location>
</feature>
<dbReference type="Proteomes" id="UP000447545">
    <property type="component" value="Unassembled WGS sequence"/>
</dbReference>
<keyword evidence="3" id="KW-0378">Hydrolase</keyword>
<accession>A0A7K1GAB8</accession>
<evidence type="ECO:0000313" key="6">
    <source>
        <dbReference type="EMBL" id="MTE25344.1"/>
    </source>
</evidence>
<dbReference type="RefSeq" id="WP_155087194.1">
    <property type="nucleotide sequence ID" value="NZ_WJYA01000001.1"/>
</dbReference>
<feature type="chain" id="PRO_5029492679" evidence="4">
    <location>
        <begin position="22"/>
        <end position="728"/>
    </location>
</feature>
<dbReference type="NCBIfam" id="TIGR04183">
    <property type="entry name" value="Por_Secre_tail"/>
    <property type="match status" value="1"/>
</dbReference>
<dbReference type="Pfam" id="PF01483">
    <property type="entry name" value="P_proprotein"/>
    <property type="match status" value="1"/>
</dbReference>
<evidence type="ECO:0000256" key="2">
    <source>
        <dbReference type="ARBA" id="ARBA00022729"/>
    </source>
</evidence>
<evidence type="ECO:0000256" key="1">
    <source>
        <dbReference type="ARBA" id="ARBA00022670"/>
    </source>
</evidence>
<dbReference type="Pfam" id="PF18962">
    <property type="entry name" value="Por_Secre_tail"/>
    <property type="match status" value="1"/>
</dbReference>
<gene>
    <name evidence="6" type="ORF">F1003_00235</name>
</gene>
<keyword evidence="1" id="KW-0645">Protease</keyword>
<dbReference type="Gene3D" id="2.60.120.260">
    <property type="entry name" value="Galactose-binding domain-like"/>
    <property type="match status" value="1"/>
</dbReference>
<feature type="domain" description="P/Homo B" evidence="5">
    <location>
        <begin position="21"/>
        <end position="179"/>
    </location>
</feature>
<dbReference type="Pfam" id="PF23759">
    <property type="entry name" value="GBD_T9SS_assoc"/>
    <property type="match status" value="1"/>
</dbReference>
<proteinExistence type="predicted"/>
<reference evidence="6 7" key="1">
    <citation type="submission" date="2019-11" db="EMBL/GenBank/DDBJ databases">
        <title>Winogradskyella ouciana sp. nov., isolated from the hadal seawater of the Mariana Trench.</title>
        <authorList>
            <person name="Liu R."/>
        </authorList>
    </citation>
    <scope>NUCLEOTIDE SEQUENCE [LARGE SCALE GENOMIC DNA]</scope>
    <source>
        <strain evidence="6 7">ZXX205</strain>
    </source>
</reference>
<dbReference type="GO" id="GO:0004252">
    <property type="term" value="F:serine-type endopeptidase activity"/>
    <property type="evidence" value="ECO:0007669"/>
    <property type="project" value="InterPro"/>
</dbReference>
<dbReference type="AlphaFoldDB" id="A0A7K1GAB8"/>
<dbReference type="EMBL" id="WJYA01000001">
    <property type="protein sequence ID" value="MTE25344.1"/>
    <property type="molecule type" value="Genomic_DNA"/>
</dbReference>
<dbReference type="SUPFAM" id="SSF49785">
    <property type="entry name" value="Galactose-binding domain-like"/>
    <property type="match status" value="1"/>
</dbReference>
<evidence type="ECO:0000259" key="5">
    <source>
        <dbReference type="PROSITE" id="PS51829"/>
    </source>
</evidence>
<dbReference type="InterPro" id="IPR056600">
    <property type="entry name" value="GBD_T9SS_assoc"/>
</dbReference>
<protein>
    <submittedName>
        <fullName evidence="6">T9SS type A sorting domain-containing protein</fullName>
    </submittedName>
</protein>
<organism evidence="6 7">
    <name type="scientific">Winogradskyella ouciana</name>
    <dbReference type="NCBI Taxonomy" id="2608631"/>
    <lineage>
        <taxon>Bacteria</taxon>
        <taxon>Pseudomonadati</taxon>
        <taxon>Bacteroidota</taxon>
        <taxon>Flavobacteriia</taxon>
        <taxon>Flavobacteriales</taxon>
        <taxon>Flavobacteriaceae</taxon>
        <taxon>Winogradskyella</taxon>
    </lineage>
</organism>
<evidence type="ECO:0000313" key="7">
    <source>
        <dbReference type="Proteomes" id="UP000447545"/>
    </source>
</evidence>
<dbReference type="InterPro" id="IPR026444">
    <property type="entry name" value="Secre_tail"/>
</dbReference>
<comment type="caution">
    <text evidence="6">The sequence shown here is derived from an EMBL/GenBank/DDBJ whole genome shotgun (WGS) entry which is preliminary data.</text>
</comment>
<keyword evidence="2 4" id="KW-0732">Signal</keyword>
<evidence type="ECO:0000256" key="3">
    <source>
        <dbReference type="ARBA" id="ARBA00022801"/>
    </source>
</evidence>
<dbReference type="GO" id="GO:0006508">
    <property type="term" value="P:proteolysis"/>
    <property type="evidence" value="ECO:0007669"/>
    <property type="project" value="UniProtKB-KW"/>
</dbReference>
<keyword evidence="7" id="KW-1185">Reference proteome</keyword>
<dbReference type="PROSITE" id="PS51829">
    <property type="entry name" value="P_HOMO_B"/>
    <property type="match status" value="1"/>
</dbReference>
<evidence type="ECO:0000256" key="4">
    <source>
        <dbReference type="SAM" id="SignalP"/>
    </source>
</evidence>
<dbReference type="InterPro" id="IPR008979">
    <property type="entry name" value="Galactose-bd-like_sf"/>
</dbReference>
<dbReference type="InterPro" id="IPR002884">
    <property type="entry name" value="P_dom"/>
</dbReference>
<name>A0A7K1GAB8_9FLAO</name>